<dbReference type="AlphaFoldDB" id="A0A1A8GWT5"/>
<sequence>LLLERLRGWVGLSGSAWGGSFREKSWACDYNLIYVTSLQFNCLCTSICIFVHLIKKQTL</sequence>
<name>A0A1A8GWT5_9TELE</name>
<accession>A0A1A8GWT5</accession>
<evidence type="ECO:0000313" key="2">
    <source>
        <dbReference type="EMBL" id="SBQ75683.1"/>
    </source>
</evidence>
<proteinExistence type="predicted"/>
<organism evidence="2">
    <name type="scientific">Nothobranchius korthausae</name>
    <dbReference type="NCBI Taxonomy" id="1143690"/>
    <lineage>
        <taxon>Eukaryota</taxon>
        <taxon>Metazoa</taxon>
        <taxon>Chordata</taxon>
        <taxon>Craniata</taxon>
        <taxon>Vertebrata</taxon>
        <taxon>Euteleostomi</taxon>
        <taxon>Actinopterygii</taxon>
        <taxon>Neopterygii</taxon>
        <taxon>Teleostei</taxon>
        <taxon>Neoteleostei</taxon>
        <taxon>Acanthomorphata</taxon>
        <taxon>Ovalentaria</taxon>
        <taxon>Atherinomorphae</taxon>
        <taxon>Cyprinodontiformes</taxon>
        <taxon>Nothobranchiidae</taxon>
        <taxon>Nothobranchius</taxon>
    </lineage>
</organism>
<protein>
    <submittedName>
        <fullName evidence="2">Uncharacterized protein</fullName>
    </submittedName>
</protein>
<keyword evidence="1" id="KW-0472">Membrane</keyword>
<feature type="transmembrane region" description="Helical" evidence="1">
    <location>
        <begin position="32"/>
        <end position="54"/>
    </location>
</feature>
<gene>
    <name evidence="2" type="primary">BX005380.2</name>
</gene>
<feature type="non-terminal residue" evidence="2">
    <location>
        <position position="59"/>
    </location>
</feature>
<reference evidence="2" key="2">
    <citation type="submission" date="2016-06" db="EMBL/GenBank/DDBJ databases">
        <title>The genome of a short-lived fish provides insights into sex chromosome evolution and the genetic control of aging.</title>
        <authorList>
            <person name="Reichwald K."/>
            <person name="Felder M."/>
            <person name="Petzold A."/>
            <person name="Koch P."/>
            <person name="Groth M."/>
            <person name="Platzer M."/>
        </authorList>
    </citation>
    <scope>NUCLEOTIDE SEQUENCE</scope>
    <source>
        <tissue evidence="2">Brain</tissue>
    </source>
</reference>
<dbReference type="EMBL" id="HAEC01007545">
    <property type="protein sequence ID" value="SBQ75683.1"/>
    <property type="molecule type" value="Transcribed_RNA"/>
</dbReference>
<keyword evidence="1" id="KW-0812">Transmembrane</keyword>
<keyword evidence="1" id="KW-1133">Transmembrane helix</keyword>
<reference evidence="2" key="1">
    <citation type="submission" date="2016-05" db="EMBL/GenBank/DDBJ databases">
        <authorList>
            <person name="Lavstsen T."/>
            <person name="Jespersen J.S."/>
        </authorList>
    </citation>
    <scope>NUCLEOTIDE SEQUENCE</scope>
    <source>
        <tissue evidence="2">Brain</tissue>
    </source>
</reference>
<evidence type="ECO:0000256" key="1">
    <source>
        <dbReference type="SAM" id="Phobius"/>
    </source>
</evidence>
<feature type="non-terminal residue" evidence="2">
    <location>
        <position position="1"/>
    </location>
</feature>